<dbReference type="PANTHER" id="PTHR39200:SF1">
    <property type="entry name" value="AUTO-TRANSPORTER ADHESIN HEAD GIN DOMAIN-CONTAINING PROTEIN-RELATED"/>
    <property type="match status" value="1"/>
</dbReference>
<dbReference type="RefSeq" id="WP_008991851.1">
    <property type="nucleotide sequence ID" value="NZ_AMSG01000013.1"/>
</dbReference>
<name>K2QJM3_9FLAO</name>
<dbReference type="InterPro" id="IPR021255">
    <property type="entry name" value="DUF2807"/>
</dbReference>
<evidence type="ECO:0000313" key="4">
    <source>
        <dbReference type="EMBL" id="EKF54902.1"/>
    </source>
</evidence>
<dbReference type="Gene3D" id="2.160.20.120">
    <property type="match status" value="1"/>
</dbReference>
<accession>K2QJM3</accession>
<dbReference type="Proteomes" id="UP000007364">
    <property type="component" value="Unassembled WGS sequence"/>
</dbReference>
<organism evidence="4 5">
    <name type="scientific">Galbibacter marinus</name>
    <dbReference type="NCBI Taxonomy" id="555500"/>
    <lineage>
        <taxon>Bacteria</taxon>
        <taxon>Pseudomonadati</taxon>
        <taxon>Bacteroidota</taxon>
        <taxon>Flavobacteriia</taxon>
        <taxon>Flavobacteriales</taxon>
        <taxon>Flavobacteriaceae</taxon>
        <taxon>Galbibacter</taxon>
    </lineage>
</organism>
<dbReference type="EMBL" id="AMSG01000013">
    <property type="protein sequence ID" value="EKF54902.1"/>
    <property type="molecule type" value="Genomic_DNA"/>
</dbReference>
<dbReference type="STRING" id="555500.I215_10043"/>
<reference evidence="4 5" key="1">
    <citation type="journal article" date="2012" name="J. Bacteriol.">
        <title>Genome Sequence of Galbibacter marinum Type Strain ck-I2-15.</title>
        <authorList>
            <person name="Lai Q."/>
            <person name="Li C."/>
            <person name="Shao Z."/>
        </authorList>
    </citation>
    <scope>NUCLEOTIDE SEQUENCE [LARGE SCALE GENOMIC DNA]</scope>
    <source>
        <strain evidence="5">ck-I2-15</strain>
    </source>
</reference>
<dbReference type="eggNOG" id="COG3595">
    <property type="taxonomic scope" value="Bacteria"/>
</dbReference>
<comment type="caution">
    <text evidence="4">The sequence shown here is derived from an EMBL/GenBank/DDBJ whole genome shotgun (WGS) entry which is preliminary data.</text>
</comment>
<sequence length="242" mass="26064">MKKIILLSFVFLVSQWSTAQWFGQNTIKGNGNVIKENRKTADYDHIKMLGFFDVELISGEEGSIIVTGEENLITHIVTTVKGNTLTIEVESGYNLKPSKRTGILVRVPFETINEVTLTGSGNVYTKDVITSDNLKTTLTGSGDITLNLEVQNLETLVVGSGDVELYGNAQKVSYKLTGSGDIEAFNLKAEDAQATITGSGDIDLNCQSTLKVRIAGSGDVTYTGNPSKEDSKISGSGEVSRE</sequence>
<dbReference type="PATRIC" id="fig|555500.3.peg.2074"/>
<evidence type="ECO:0000313" key="5">
    <source>
        <dbReference type="Proteomes" id="UP000007364"/>
    </source>
</evidence>
<dbReference type="PANTHER" id="PTHR39200">
    <property type="entry name" value="HYPOTHETICAL EXPORTED PROTEIN"/>
    <property type="match status" value="1"/>
</dbReference>
<feature type="chain" id="PRO_5003866133" description="Putative auto-transporter adhesin head GIN domain-containing protein" evidence="2">
    <location>
        <begin position="20"/>
        <end position="242"/>
    </location>
</feature>
<keyword evidence="2" id="KW-0732">Signal</keyword>
<dbReference type="AlphaFoldDB" id="K2QJM3"/>
<dbReference type="OrthoDB" id="5585143at2"/>
<feature type="domain" description="Putative auto-transporter adhesin head GIN" evidence="3">
    <location>
        <begin position="42"/>
        <end position="226"/>
    </location>
</feature>
<proteinExistence type="predicted"/>
<protein>
    <recommendedName>
        <fullName evidence="3">Putative auto-transporter adhesin head GIN domain-containing protein</fullName>
    </recommendedName>
</protein>
<feature type="region of interest" description="Disordered" evidence="1">
    <location>
        <begin position="219"/>
        <end position="242"/>
    </location>
</feature>
<feature type="signal peptide" evidence="2">
    <location>
        <begin position="1"/>
        <end position="19"/>
    </location>
</feature>
<evidence type="ECO:0000259" key="3">
    <source>
        <dbReference type="Pfam" id="PF10988"/>
    </source>
</evidence>
<gene>
    <name evidence="4" type="ORF">I215_10043</name>
</gene>
<dbReference type="Pfam" id="PF10988">
    <property type="entry name" value="DUF2807"/>
    <property type="match status" value="1"/>
</dbReference>
<evidence type="ECO:0000256" key="1">
    <source>
        <dbReference type="SAM" id="MobiDB-lite"/>
    </source>
</evidence>
<evidence type="ECO:0000256" key="2">
    <source>
        <dbReference type="SAM" id="SignalP"/>
    </source>
</evidence>
<keyword evidence="5" id="KW-1185">Reference proteome</keyword>